<comment type="caution">
    <text evidence="1">The sequence shown here is derived from an EMBL/GenBank/DDBJ whole genome shotgun (WGS) entry which is preliminary data.</text>
</comment>
<dbReference type="EMBL" id="JACHMF010000001">
    <property type="protein sequence ID" value="MBB4693434.1"/>
    <property type="molecule type" value="Genomic_DNA"/>
</dbReference>
<keyword evidence="2" id="KW-1185">Reference proteome</keyword>
<evidence type="ECO:0000313" key="2">
    <source>
        <dbReference type="Proteomes" id="UP000542742"/>
    </source>
</evidence>
<dbReference type="Proteomes" id="UP000542742">
    <property type="component" value="Unassembled WGS sequence"/>
</dbReference>
<dbReference type="InterPro" id="IPR011042">
    <property type="entry name" value="6-blade_b-propeller_TolB-like"/>
</dbReference>
<proteinExistence type="predicted"/>
<dbReference type="RefSeq" id="WP_203722475.1">
    <property type="nucleotide sequence ID" value="NZ_BOMC01000056.1"/>
</dbReference>
<gene>
    <name evidence="1" type="ORF">BKA14_003582</name>
</gene>
<reference evidence="1 2" key="1">
    <citation type="submission" date="2020-08" db="EMBL/GenBank/DDBJ databases">
        <title>Sequencing the genomes of 1000 actinobacteria strains.</title>
        <authorList>
            <person name="Klenk H.-P."/>
        </authorList>
    </citation>
    <scope>NUCLEOTIDE SEQUENCE [LARGE SCALE GENOMIC DNA]</scope>
    <source>
        <strain evidence="1 2">DSM 45518</strain>
    </source>
</reference>
<evidence type="ECO:0000313" key="1">
    <source>
        <dbReference type="EMBL" id="MBB4693434.1"/>
    </source>
</evidence>
<dbReference type="AlphaFoldDB" id="A0A7W7CRL3"/>
<organism evidence="1 2">
    <name type="scientific">Paractinoplanes abujensis</name>
    <dbReference type="NCBI Taxonomy" id="882441"/>
    <lineage>
        <taxon>Bacteria</taxon>
        <taxon>Bacillati</taxon>
        <taxon>Actinomycetota</taxon>
        <taxon>Actinomycetes</taxon>
        <taxon>Micromonosporales</taxon>
        <taxon>Micromonosporaceae</taxon>
        <taxon>Paractinoplanes</taxon>
    </lineage>
</organism>
<dbReference type="SUPFAM" id="SSF69304">
    <property type="entry name" value="Tricorn protease N-terminal domain"/>
    <property type="match status" value="1"/>
</dbReference>
<accession>A0A7W7CRL3</accession>
<protein>
    <recommendedName>
        <fullName evidence="3">WD40 repeat domain-containing protein</fullName>
    </recommendedName>
</protein>
<evidence type="ECO:0008006" key="3">
    <source>
        <dbReference type="Google" id="ProtNLM"/>
    </source>
</evidence>
<dbReference type="Gene3D" id="2.120.10.30">
    <property type="entry name" value="TolB, C-terminal domain"/>
    <property type="match status" value="1"/>
</dbReference>
<name>A0A7W7CRL3_9ACTN</name>
<sequence length="399" mass="42742">MMETVHRTLLATPVERLVAHPRLALVAGVDVTRPAVNVWDLSLRPVGTVSGDADSYGNLPAWERRKQVPELAWHPYEPVLLVTAGGVLWRWTPDGVTTWPTEYGSLAFSPDGGTVWASPASDGGEDAWLASDVVEHDAGVVGAGPRWDTGVAEHPAGGLVLTLASDQGATLVLFARAEDRRMRIRSRALVLDADGYETPVWSPDGRHFAVRGNAYGQSLEVYSFPALERQVALTLREPAPVSTPPDWTEFALNWLRNDIAFGPDPDVLWMGTPEGALLALGLAAGTATVHPVGGAGVTALARTASGQLVMADRDGGLVLLSVPGAPVTPDAAGVAAFLAGTEPIDATGYLWDELERTDGVRTWRHGDLDRVVETHDHDPTWLRLQAAINQVRNGRTDQP</sequence>